<reference evidence="1 2" key="1">
    <citation type="submission" date="2021-06" db="EMBL/GenBank/DDBJ databases">
        <title>Caerostris darwini draft genome.</title>
        <authorList>
            <person name="Kono N."/>
            <person name="Arakawa K."/>
        </authorList>
    </citation>
    <scope>NUCLEOTIDE SEQUENCE [LARGE SCALE GENOMIC DNA]</scope>
</reference>
<protein>
    <submittedName>
        <fullName evidence="1">Uncharacterized protein</fullName>
    </submittedName>
</protein>
<evidence type="ECO:0000313" key="1">
    <source>
        <dbReference type="EMBL" id="GIX82561.1"/>
    </source>
</evidence>
<name>A0AAV4ND38_9ARAC</name>
<dbReference type="AlphaFoldDB" id="A0AAV4ND38"/>
<dbReference type="Proteomes" id="UP001054837">
    <property type="component" value="Unassembled WGS sequence"/>
</dbReference>
<accession>A0AAV4ND38</accession>
<evidence type="ECO:0000313" key="2">
    <source>
        <dbReference type="Proteomes" id="UP001054837"/>
    </source>
</evidence>
<gene>
    <name evidence="1" type="ORF">CDAR_287671</name>
</gene>
<sequence>MYPAPRNINVSRARCTVGLDVRNTRRKGVRGVRIPPRSSERVGGIDVRSPAVVMRASRDSMHLWLLSRITGRLDSRGATETP</sequence>
<dbReference type="EMBL" id="BPLQ01001530">
    <property type="protein sequence ID" value="GIX82561.1"/>
    <property type="molecule type" value="Genomic_DNA"/>
</dbReference>
<comment type="caution">
    <text evidence="1">The sequence shown here is derived from an EMBL/GenBank/DDBJ whole genome shotgun (WGS) entry which is preliminary data.</text>
</comment>
<keyword evidence="2" id="KW-1185">Reference proteome</keyword>
<proteinExistence type="predicted"/>
<organism evidence="1 2">
    <name type="scientific">Caerostris darwini</name>
    <dbReference type="NCBI Taxonomy" id="1538125"/>
    <lineage>
        <taxon>Eukaryota</taxon>
        <taxon>Metazoa</taxon>
        <taxon>Ecdysozoa</taxon>
        <taxon>Arthropoda</taxon>
        <taxon>Chelicerata</taxon>
        <taxon>Arachnida</taxon>
        <taxon>Araneae</taxon>
        <taxon>Araneomorphae</taxon>
        <taxon>Entelegynae</taxon>
        <taxon>Araneoidea</taxon>
        <taxon>Araneidae</taxon>
        <taxon>Caerostris</taxon>
    </lineage>
</organism>